<dbReference type="GO" id="GO:0022857">
    <property type="term" value="F:transmembrane transporter activity"/>
    <property type="evidence" value="ECO:0007669"/>
    <property type="project" value="TreeGrafter"/>
</dbReference>
<dbReference type="InterPro" id="IPR003838">
    <property type="entry name" value="ABC3_permease_C"/>
</dbReference>
<evidence type="ECO:0000259" key="8">
    <source>
        <dbReference type="Pfam" id="PF02687"/>
    </source>
</evidence>
<name>A0A7D4BPH9_9BACL</name>
<sequence>MSWRISWRNLMRKKMRTFLTFLGVMVGISGMLAVVGTVETNDHLLRQQAEQTFGYADYLVHSADHELSEDLLPKVKELDGVSSVLGILTKQATVDWPGSDREQVISLSGINYLQSNLADLKVVEGDLKRGLILSKSTASYWKLDPGDSITLTMDGQSYSLPVGAIVKDTPLLEEPRSGKKGGNRYWKGVIPLSLLQKWGGMEGKVQEIRISKESQVSDSLFEKKLGELLQRHEKSAYIQSAVIDTRQNSRLDDFYITIVLFGVITLGISFYILFNTFYISISERKQEFAVMKTFGFTPGQVRLSVLRESLLLAISGILASLVPGIWLTRLLISIIFYVFQIETDYELKLTYAIPTAILLGLFMAVFASMIPVYQASRTSVVGVIRPDKKPLRLGVWRMVTGTLLILSSWFNYTFTYVLLFVGVYLLLPYGLKGIQFISSWMYRRSYQLEETIALRNVTRVMRRSVNMAVILAFGFSLFVLILTISYQLEDKVKGDVEDTFGGDVQVSLENFIGSEEKKKLETIDGVIGVEELKEAPAYWSTKNDSGRFQVRGVGIQWMRSHPLFQPVGNQTLEQVTEKLKEPGTVILGDYAYNEWGGKVGDQILLTTPVGEKSLKVVGVAETTYDSGYTAYINTHYFEKYFGAKRTNQVLLSLKGKEEGKTVTNSLYREFGEQLMRVQTVEQEVEYRKRIFPSVSVLYGGLLLIVGLTSAIGLSNLLFMNVMERTQEIALMRAVGCSRMQIGRMIWGEGIVIGMTGTLVGVGLGIWMFYLASQTPNSGISFTLPWMGLIGTTLIGILVSFLAILLPSYRGSQISLKDAHS</sequence>
<dbReference type="Pfam" id="PF12704">
    <property type="entry name" value="MacB_PCD"/>
    <property type="match status" value="1"/>
</dbReference>
<evidence type="ECO:0000259" key="9">
    <source>
        <dbReference type="Pfam" id="PF12704"/>
    </source>
</evidence>
<dbReference type="GO" id="GO:0005886">
    <property type="term" value="C:plasma membrane"/>
    <property type="evidence" value="ECO:0007669"/>
    <property type="project" value="UniProtKB-SubCell"/>
</dbReference>
<dbReference type="AlphaFoldDB" id="A0A7D4BPH9"/>
<feature type="transmembrane region" description="Helical" evidence="7">
    <location>
        <begin position="310"/>
        <end position="339"/>
    </location>
</feature>
<evidence type="ECO:0000256" key="3">
    <source>
        <dbReference type="ARBA" id="ARBA00022692"/>
    </source>
</evidence>
<evidence type="ECO:0000256" key="6">
    <source>
        <dbReference type="ARBA" id="ARBA00038076"/>
    </source>
</evidence>
<reference evidence="10 11" key="1">
    <citation type="submission" date="2020-01" db="EMBL/GenBank/DDBJ databases">
        <authorList>
            <person name="Gulvik C.A."/>
            <person name="Batra D.G."/>
        </authorList>
    </citation>
    <scope>NUCLEOTIDE SEQUENCE [LARGE SCALE GENOMIC DNA]</scope>
    <source>
        <strain evidence="10 11">W9323</strain>
    </source>
</reference>
<keyword evidence="2" id="KW-1003">Cell membrane</keyword>
<evidence type="ECO:0000256" key="4">
    <source>
        <dbReference type="ARBA" id="ARBA00022989"/>
    </source>
</evidence>
<keyword evidence="4 7" id="KW-1133">Transmembrane helix</keyword>
<comment type="similarity">
    <text evidence="6">Belongs to the ABC-4 integral membrane protein family.</text>
</comment>
<feature type="transmembrane region" description="Helical" evidence="7">
    <location>
        <begin position="416"/>
        <end position="434"/>
    </location>
</feature>
<keyword evidence="11" id="KW-1185">Reference proteome</keyword>
<evidence type="ECO:0000313" key="10">
    <source>
        <dbReference type="EMBL" id="QKG84111.1"/>
    </source>
</evidence>
<organism evidence="10 11">
    <name type="scientific">Kroppenstedtia pulmonis</name>
    <dbReference type="NCBI Taxonomy" id="1380685"/>
    <lineage>
        <taxon>Bacteria</taxon>
        <taxon>Bacillati</taxon>
        <taxon>Bacillota</taxon>
        <taxon>Bacilli</taxon>
        <taxon>Bacillales</taxon>
        <taxon>Thermoactinomycetaceae</taxon>
        <taxon>Kroppenstedtia</taxon>
    </lineage>
</organism>
<dbReference type="PANTHER" id="PTHR30572">
    <property type="entry name" value="MEMBRANE COMPONENT OF TRANSPORTER-RELATED"/>
    <property type="match status" value="1"/>
</dbReference>
<feature type="transmembrane region" description="Helical" evidence="7">
    <location>
        <begin position="696"/>
        <end position="718"/>
    </location>
</feature>
<evidence type="ECO:0000313" key="11">
    <source>
        <dbReference type="Proteomes" id="UP000503088"/>
    </source>
</evidence>
<feature type="transmembrane region" description="Helical" evidence="7">
    <location>
        <begin position="394"/>
        <end position="410"/>
    </location>
</feature>
<feature type="transmembrane region" description="Helical" evidence="7">
    <location>
        <begin position="465"/>
        <end position="486"/>
    </location>
</feature>
<dbReference type="Proteomes" id="UP000503088">
    <property type="component" value="Chromosome"/>
</dbReference>
<dbReference type="RefSeq" id="WP_173221492.1">
    <property type="nucleotide sequence ID" value="NZ_CP048104.1"/>
</dbReference>
<dbReference type="KEGG" id="kpul:GXN76_06225"/>
<evidence type="ECO:0000256" key="5">
    <source>
        <dbReference type="ARBA" id="ARBA00023136"/>
    </source>
</evidence>
<dbReference type="EMBL" id="CP048104">
    <property type="protein sequence ID" value="QKG84111.1"/>
    <property type="molecule type" value="Genomic_DNA"/>
</dbReference>
<feature type="domain" description="ABC3 transporter permease C-terminal" evidence="8">
    <location>
        <begin position="260"/>
        <end position="379"/>
    </location>
</feature>
<keyword evidence="5 7" id="KW-0472">Membrane</keyword>
<protein>
    <submittedName>
        <fullName evidence="10">FtsX-like permease family protein</fullName>
    </submittedName>
</protein>
<gene>
    <name evidence="10" type="ORF">GXN76_06225</name>
</gene>
<feature type="transmembrane region" description="Helical" evidence="7">
    <location>
        <begin position="749"/>
        <end position="771"/>
    </location>
</feature>
<comment type="subcellular location">
    <subcellularLocation>
        <location evidence="1">Cell membrane</location>
        <topology evidence="1">Multi-pass membrane protein</topology>
    </subcellularLocation>
</comment>
<feature type="transmembrane region" description="Helical" evidence="7">
    <location>
        <begin position="783"/>
        <end position="805"/>
    </location>
</feature>
<dbReference type="InterPro" id="IPR050250">
    <property type="entry name" value="Macrolide_Exporter_MacB"/>
</dbReference>
<proteinExistence type="inferred from homology"/>
<feature type="domain" description="ABC3 transporter permease C-terminal" evidence="8">
    <location>
        <begin position="701"/>
        <end position="814"/>
    </location>
</feature>
<dbReference type="InterPro" id="IPR025857">
    <property type="entry name" value="MacB_PCD"/>
</dbReference>
<feature type="domain" description="MacB-like periplasmic core" evidence="9">
    <location>
        <begin position="469"/>
        <end position="660"/>
    </location>
</feature>
<feature type="transmembrane region" description="Helical" evidence="7">
    <location>
        <begin position="254"/>
        <end position="274"/>
    </location>
</feature>
<evidence type="ECO:0000256" key="7">
    <source>
        <dbReference type="SAM" id="Phobius"/>
    </source>
</evidence>
<keyword evidence="3 7" id="KW-0812">Transmembrane</keyword>
<feature type="transmembrane region" description="Helical" evidence="7">
    <location>
        <begin position="351"/>
        <end position="373"/>
    </location>
</feature>
<evidence type="ECO:0000256" key="2">
    <source>
        <dbReference type="ARBA" id="ARBA00022475"/>
    </source>
</evidence>
<dbReference type="PANTHER" id="PTHR30572:SF4">
    <property type="entry name" value="ABC TRANSPORTER PERMEASE YTRF"/>
    <property type="match status" value="1"/>
</dbReference>
<evidence type="ECO:0000256" key="1">
    <source>
        <dbReference type="ARBA" id="ARBA00004651"/>
    </source>
</evidence>
<dbReference type="Pfam" id="PF02687">
    <property type="entry name" value="FtsX"/>
    <property type="match status" value="2"/>
</dbReference>
<accession>A0A7D4BPH9</accession>